<keyword evidence="3 6" id="KW-0812">Transmembrane</keyword>
<feature type="transmembrane region" description="Helical" evidence="6">
    <location>
        <begin position="69"/>
        <end position="89"/>
    </location>
</feature>
<evidence type="ECO:0000256" key="4">
    <source>
        <dbReference type="ARBA" id="ARBA00022989"/>
    </source>
</evidence>
<comment type="caution">
    <text evidence="7">The sequence shown here is derived from an EMBL/GenBank/DDBJ whole genome shotgun (WGS) entry which is preliminary data.</text>
</comment>
<name>A0AAD1XQH3_EUPCR</name>
<keyword evidence="8" id="KW-1185">Reference proteome</keyword>
<sequence>MTEILRKIGRLPLKFGNWYDSKLKSRPIITKMATTCVITGAADLTSQILAKKLRKDQERELHPIYSLKYGLYCGSINAPYMHFYYTHFIDKVIPGVTMKSIWMKVACDQFIFSPIFCHYMLFIIAKLNGMNNKDAAKKMRKNYWHTQLMAWKVWPIACFINYCFMPVRYRVFFLNMVGFFWAIIFCFKNSNPGNYEENNIDRDEADAIINAP</sequence>
<protein>
    <submittedName>
        <fullName evidence="7">Uncharacterized protein</fullName>
    </submittedName>
</protein>
<feature type="transmembrane region" description="Helical" evidence="6">
    <location>
        <begin position="148"/>
        <end position="165"/>
    </location>
</feature>
<dbReference type="Pfam" id="PF04117">
    <property type="entry name" value="Mpv17_PMP22"/>
    <property type="match status" value="1"/>
</dbReference>
<dbReference type="PANTHER" id="PTHR11266:SF80">
    <property type="entry name" value="PEROXISOMAL MEMBRANE PROTEIN 2"/>
    <property type="match status" value="1"/>
</dbReference>
<keyword evidence="5 6" id="KW-0472">Membrane</keyword>
<reference evidence="7" key="1">
    <citation type="submission" date="2023-07" db="EMBL/GenBank/DDBJ databases">
        <authorList>
            <consortium name="AG Swart"/>
            <person name="Singh M."/>
            <person name="Singh A."/>
            <person name="Seah K."/>
            <person name="Emmerich C."/>
        </authorList>
    </citation>
    <scope>NUCLEOTIDE SEQUENCE</scope>
    <source>
        <strain evidence="7">DP1</strain>
    </source>
</reference>
<gene>
    <name evidence="7" type="ORF">ECRASSUSDP1_LOCUS18539</name>
</gene>
<proteinExistence type="inferred from homology"/>
<accession>A0AAD1XQH3</accession>
<evidence type="ECO:0000313" key="8">
    <source>
        <dbReference type="Proteomes" id="UP001295684"/>
    </source>
</evidence>
<organism evidence="7 8">
    <name type="scientific">Euplotes crassus</name>
    <dbReference type="NCBI Taxonomy" id="5936"/>
    <lineage>
        <taxon>Eukaryota</taxon>
        <taxon>Sar</taxon>
        <taxon>Alveolata</taxon>
        <taxon>Ciliophora</taxon>
        <taxon>Intramacronucleata</taxon>
        <taxon>Spirotrichea</taxon>
        <taxon>Hypotrichia</taxon>
        <taxon>Euplotida</taxon>
        <taxon>Euplotidae</taxon>
        <taxon>Moneuplotes</taxon>
    </lineage>
</organism>
<dbReference type="GO" id="GO:0005778">
    <property type="term" value="C:peroxisomal membrane"/>
    <property type="evidence" value="ECO:0007669"/>
    <property type="project" value="TreeGrafter"/>
</dbReference>
<dbReference type="PANTHER" id="PTHR11266">
    <property type="entry name" value="PEROXISOMAL MEMBRANE PROTEIN 2, PXMP2 MPV17"/>
    <property type="match status" value="1"/>
</dbReference>
<feature type="transmembrane region" description="Helical" evidence="6">
    <location>
        <begin position="109"/>
        <end position="127"/>
    </location>
</feature>
<evidence type="ECO:0000256" key="1">
    <source>
        <dbReference type="ARBA" id="ARBA00004141"/>
    </source>
</evidence>
<comment type="subcellular location">
    <subcellularLocation>
        <location evidence="1">Membrane</location>
        <topology evidence="1">Multi-pass membrane protein</topology>
    </subcellularLocation>
</comment>
<dbReference type="AlphaFoldDB" id="A0AAD1XQH3"/>
<evidence type="ECO:0000256" key="5">
    <source>
        <dbReference type="ARBA" id="ARBA00023136"/>
    </source>
</evidence>
<evidence type="ECO:0000256" key="3">
    <source>
        <dbReference type="ARBA" id="ARBA00022692"/>
    </source>
</evidence>
<keyword evidence="4 6" id="KW-1133">Transmembrane helix</keyword>
<dbReference type="EMBL" id="CAMPGE010018770">
    <property type="protein sequence ID" value="CAI2377156.1"/>
    <property type="molecule type" value="Genomic_DNA"/>
</dbReference>
<dbReference type="InterPro" id="IPR007248">
    <property type="entry name" value="Mpv17_PMP22"/>
</dbReference>
<evidence type="ECO:0000256" key="6">
    <source>
        <dbReference type="RuleBase" id="RU363053"/>
    </source>
</evidence>
<dbReference type="Proteomes" id="UP001295684">
    <property type="component" value="Unassembled WGS sequence"/>
</dbReference>
<evidence type="ECO:0000313" key="7">
    <source>
        <dbReference type="EMBL" id="CAI2377156.1"/>
    </source>
</evidence>
<comment type="similarity">
    <text evidence="2 6">Belongs to the peroxisomal membrane protein PXMP2/4 family.</text>
</comment>
<evidence type="ECO:0000256" key="2">
    <source>
        <dbReference type="ARBA" id="ARBA00006824"/>
    </source>
</evidence>